<gene>
    <name evidence="1" type="ORF">ACFSJ0_10865</name>
</gene>
<dbReference type="Proteomes" id="UP001597097">
    <property type="component" value="Unassembled WGS sequence"/>
</dbReference>
<name>A0ABW4G4F1_9ACTN</name>
<evidence type="ECO:0000313" key="1">
    <source>
        <dbReference type="EMBL" id="MFD1537537.1"/>
    </source>
</evidence>
<dbReference type="EMBL" id="JBHUCM010000010">
    <property type="protein sequence ID" value="MFD1537537.1"/>
    <property type="molecule type" value="Genomic_DNA"/>
</dbReference>
<comment type="caution">
    <text evidence="1">The sequence shown here is derived from an EMBL/GenBank/DDBJ whole genome shotgun (WGS) entry which is preliminary data.</text>
</comment>
<reference evidence="2" key="1">
    <citation type="journal article" date="2019" name="Int. J. Syst. Evol. Microbiol.">
        <title>The Global Catalogue of Microorganisms (GCM) 10K type strain sequencing project: providing services to taxonomists for standard genome sequencing and annotation.</title>
        <authorList>
            <consortium name="The Broad Institute Genomics Platform"/>
            <consortium name="The Broad Institute Genome Sequencing Center for Infectious Disease"/>
            <person name="Wu L."/>
            <person name="Ma J."/>
        </authorList>
    </citation>
    <scope>NUCLEOTIDE SEQUENCE [LARGE SCALE GENOMIC DNA]</scope>
    <source>
        <strain evidence="2">CGMCC 1.15399</strain>
    </source>
</reference>
<sequence length="328" mass="35096">MIMDVPGWCEKWLGSVPVRELFRTGHLSVVLGVELADGRAVVLKRRPAADRVQGCVEVQRHLARVGFPCPAPLTDAVPLAGRTTTGPSGAWTVTAPSGAWTVTAPSGAWTVTAEAYVPGGAQLERGADRARLFAEALARFVRLAPSPDAVSSVAPAPPWVGWAHGSAGVWPWPDDMDVDLNTRPGPAWLDDLGRRVRERLLAVRHAPVIGHGDWESQNLRWQGHRLHAVHDWDSVVCLPEPAIAGAAAAVFTETGEPFETATIDETGRFLAVYGGGAGWGTEEHEIAWAAGLWVRAFNAKKASLTAGGARVLDRLAHEAKTRLRRAGA</sequence>
<organism evidence="1 2">
    <name type="scientific">Nonomuraea guangzhouensis</name>
    <dbReference type="NCBI Taxonomy" id="1291555"/>
    <lineage>
        <taxon>Bacteria</taxon>
        <taxon>Bacillati</taxon>
        <taxon>Actinomycetota</taxon>
        <taxon>Actinomycetes</taxon>
        <taxon>Streptosporangiales</taxon>
        <taxon>Streptosporangiaceae</taxon>
        <taxon>Nonomuraea</taxon>
    </lineage>
</organism>
<dbReference type="RefSeq" id="WP_219534643.1">
    <property type="nucleotide sequence ID" value="NZ_JAHKRM010000023.1"/>
</dbReference>
<accession>A0ABW4G4F1</accession>
<evidence type="ECO:0000313" key="2">
    <source>
        <dbReference type="Proteomes" id="UP001597097"/>
    </source>
</evidence>
<keyword evidence="2" id="KW-1185">Reference proteome</keyword>
<protein>
    <submittedName>
        <fullName evidence="1">Phosphotransferase</fullName>
    </submittedName>
</protein>
<proteinExistence type="predicted"/>